<keyword evidence="11 12" id="KW-0804">Transcription</keyword>
<evidence type="ECO:0000259" key="13">
    <source>
        <dbReference type="PROSITE" id="PS50880"/>
    </source>
</evidence>
<keyword evidence="1 12" id="KW-0240">DNA-directed RNA polymerase</keyword>
<keyword evidence="10 12" id="KW-0238">DNA-binding</keyword>
<gene>
    <name evidence="12 14" type="primary">dnaG</name>
    <name evidence="14" type="ORF">MCAN360_0746</name>
</gene>
<sequence length="639" mass="75008">MKKENIWEFVISNSDIISIIGQYVNLTKQGKNYKACCPFHGEKTPSFIVSAEKQIFKCFGCGKSGNVLKFVEFQENLNSLEALKMLANKQNLDVSQFDNFLANNPKNEENLKIFEINQAALDFFRYQIIFEKNDELSKFLEKRHLSKEIIKEFEIGFASKNKLIYQKLVEQKFDNFAIFNSSLISNLENKNFFNDRLIFPIKDKNGNIVAFSGRDITDLHNPKYLNSGETIVFKKNEVMFNYFHAKDEIINKNEVYLVEGQFDCIALYKAGIKNSVAIMGTSLSINHLKELSNKAITLFFDSDEAGINATLKNLKIILYYSDKYNIKVNFVINNLNKDPDELFNLDNGETLRKLCNQKIDIVQYLYNWIKKITNLKISELNKFEEYKKIFEYIYYLNEQLRIILEERVVSENILSSKLFNSYFNQYAKPNFPSDLSFKTKILLKGNNYEIKNSNIKNELEIDKFFVDLNPNTNENINFNEQFNYVNLNIQNKKNNSKKVDFQKQISPQYNLIKEIFISILANPFFAKEFYNENFHMLALNNTGQTLREITSYIIKKTKEGNLITFDNLEQIIDQDIKNTKNSLFKDKYNLFKEEILNISKDEFINPKINNFDLLMQKVEQLIDKKRIRIKKIITNTKGE</sequence>
<dbReference type="HOGENOM" id="CLU_013501_3_3_14"/>
<dbReference type="PANTHER" id="PTHR30313">
    <property type="entry name" value="DNA PRIMASE"/>
    <property type="match status" value="1"/>
</dbReference>
<evidence type="ECO:0000256" key="11">
    <source>
        <dbReference type="ARBA" id="ARBA00023163"/>
    </source>
</evidence>
<dbReference type="GO" id="GO:0005737">
    <property type="term" value="C:cytoplasm"/>
    <property type="evidence" value="ECO:0007669"/>
    <property type="project" value="TreeGrafter"/>
</dbReference>
<accession>A0A077LCG1</accession>
<dbReference type="InterPro" id="IPR036977">
    <property type="entry name" value="DNA_primase_Znf_CHC2"/>
</dbReference>
<comment type="subunit">
    <text evidence="12">Monomer. Interacts with DnaB.</text>
</comment>
<dbReference type="GO" id="GO:0000428">
    <property type="term" value="C:DNA-directed RNA polymerase complex"/>
    <property type="evidence" value="ECO:0007669"/>
    <property type="project" value="UniProtKB-KW"/>
</dbReference>
<dbReference type="InterPro" id="IPR013264">
    <property type="entry name" value="DNAG_N"/>
</dbReference>
<dbReference type="GO" id="GO:0008270">
    <property type="term" value="F:zinc ion binding"/>
    <property type="evidence" value="ECO:0007669"/>
    <property type="project" value="UniProtKB-UniRule"/>
</dbReference>
<proteinExistence type="inferred from homology"/>
<dbReference type="SMART" id="SM00493">
    <property type="entry name" value="TOPRIM"/>
    <property type="match status" value="1"/>
</dbReference>
<evidence type="ECO:0000256" key="2">
    <source>
        <dbReference type="ARBA" id="ARBA00022515"/>
    </source>
</evidence>
<dbReference type="Gene3D" id="3.40.1360.10">
    <property type="match status" value="1"/>
</dbReference>
<dbReference type="GO" id="GO:0003899">
    <property type="term" value="F:DNA-directed RNA polymerase activity"/>
    <property type="evidence" value="ECO:0007669"/>
    <property type="project" value="UniProtKB-UniRule"/>
</dbReference>
<dbReference type="SMART" id="SM00400">
    <property type="entry name" value="ZnF_CHCC"/>
    <property type="match status" value="1"/>
</dbReference>
<dbReference type="EMBL" id="AP014631">
    <property type="protein sequence ID" value="BAP39774.1"/>
    <property type="molecule type" value="Genomic_DNA"/>
</dbReference>
<keyword evidence="3 12" id="KW-0808">Transferase</keyword>
<dbReference type="STRING" id="29554.MCAN360_0746"/>
<keyword evidence="4 12" id="KW-0548">Nucleotidyltransferase</keyword>
<dbReference type="HAMAP" id="MF_00974">
    <property type="entry name" value="DNA_primase_DnaG"/>
    <property type="match status" value="1"/>
</dbReference>
<dbReference type="CDD" id="cd03364">
    <property type="entry name" value="TOPRIM_DnaG_primases"/>
    <property type="match status" value="1"/>
</dbReference>
<dbReference type="OrthoDB" id="9803773at2"/>
<keyword evidence="8 12" id="KW-0862">Zinc</keyword>
<dbReference type="NCBIfam" id="TIGR01391">
    <property type="entry name" value="dnaG"/>
    <property type="match status" value="1"/>
</dbReference>
<evidence type="ECO:0000256" key="8">
    <source>
        <dbReference type="ARBA" id="ARBA00022833"/>
    </source>
</evidence>
<keyword evidence="2 12" id="KW-0639">Primosome</keyword>
<organism evidence="14 15">
    <name type="scientific">Metamycoplasma canadense</name>
    <dbReference type="NCBI Taxonomy" id="29554"/>
    <lineage>
        <taxon>Bacteria</taxon>
        <taxon>Bacillati</taxon>
        <taxon>Mycoplasmatota</taxon>
        <taxon>Mycoplasmoidales</taxon>
        <taxon>Metamycoplasmataceae</taxon>
        <taxon>Metamycoplasma</taxon>
    </lineage>
</organism>
<dbReference type="FunFam" id="3.90.580.10:FF:000001">
    <property type="entry name" value="DNA primase"/>
    <property type="match status" value="1"/>
</dbReference>
<dbReference type="Pfam" id="PF01807">
    <property type="entry name" value="Zn_ribbon_DnaG"/>
    <property type="match status" value="1"/>
</dbReference>
<comment type="domain">
    <text evidence="12">Contains an N-terminal zinc-binding domain, a central core domain that contains the primase activity, and a C-terminal DnaB-binding domain.</text>
</comment>
<dbReference type="InterPro" id="IPR037068">
    <property type="entry name" value="DNA_primase_core_N_sf"/>
</dbReference>
<dbReference type="PROSITE" id="PS50880">
    <property type="entry name" value="TOPRIM"/>
    <property type="match status" value="1"/>
</dbReference>
<dbReference type="Pfam" id="PF08275">
    <property type="entry name" value="DNAG_N"/>
    <property type="match status" value="1"/>
</dbReference>
<comment type="function">
    <text evidence="12">RNA polymerase that catalyzes the synthesis of short RNA molecules used as primers for DNA polymerase during DNA replication.</text>
</comment>
<feature type="zinc finger region" description="CHC2-type" evidence="12">
    <location>
        <begin position="37"/>
        <end position="61"/>
    </location>
</feature>
<dbReference type="GO" id="GO:0006269">
    <property type="term" value="P:DNA replication, synthesis of primer"/>
    <property type="evidence" value="ECO:0007669"/>
    <property type="project" value="UniProtKB-UniRule"/>
</dbReference>
<evidence type="ECO:0000256" key="10">
    <source>
        <dbReference type="ARBA" id="ARBA00023125"/>
    </source>
</evidence>
<reference evidence="15" key="1">
    <citation type="journal article" date="2014" name="Genome Announc.">
        <title>Complete Genome Sequence of Mycoplasma canadense Strain HAZ 360_1 from Bovine Mastitic Milk in Japan.</title>
        <authorList>
            <person name="Hata E."/>
        </authorList>
    </citation>
    <scope>NUCLEOTIDE SEQUENCE [LARGE SCALE GENOMIC DNA]</scope>
    <source>
        <strain evidence="15">HAZ360_1</strain>
    </source>
</reference>
<dbReference type="SUPFAM" id="SSF56731">
    <property type="entry name" value="DNA primase core"/>
    <property type="match status" value="1"/>
</dbReference>
<evidence type="ECO:0000256" key="1">
    <source>
        <dbReference type="ARBA" id="ARBA00022478"/>
    </source>
</evidence>
<evidence type="ECO:0000256" key="4">
    <source>
        <dbReference type="ARBA" id="ARBA00022695"/>
    </source>
</evidence>
<dbReference type="InterPro" id="IPR002694">
    <property type="entry name" value="Znf_CHC2"/>
</dbReference>
<dbReference type="Proteomes" id="UP000031641">
    <property type="component" value="Chromosome"/>
</dbReference>
<dbReference type="KEGG" id="mcan:MCAN360_0746"/>
<comment type="similarity">
    <text evidence="12">Belongs to the DnaG primase family.</text>
</comment>
<keyword evidence="6 12" id="KW-0479">Metal-binding</keyword>
<keyword evidence="15" id="KW-1185">Reference proteome</keyword>
<dbReference type="GO" id="GO:1990077">
    <property type="term" value="C:primosome complex"/>
    <property type="evidence" value="ECO:0007669"/>
    <property type="project" value="UniProtKB-KW"/>
</dbReference>
<evidence type="ECO:0000313" key="15">
    <source>
        <dbReference type="Proteomes" id="UP000031641"/>
    </source>
</evidence>
<dbReference type="EC" id="2.7.7.101" evidence="12"/>
<comment type="cofactor">
    <cofactor evidence="12">
        <name>Zn(2+)</name>
        <dbReference type="ChEBI" id="CHEBI:29105"/>
    </cofactor>
    <text evidence="12">Binds 1 zinc ion per monomer.</text>
</comment>
<dbReference type="Gene3D" id="3.90.980.10">
    <property type="entry name" value="DNA primase, catalytic core, N-terminal domain"/>
    <property type="match status" value="1"/>
</dbReference>
<dbReference type="RefSeq" id="WP_045434257.1">
    <property type="nucleotide sequence ID" value="NZ_AP014631.1"/>
</dbReference>
<dbReference type="SUPFAM" id="SSF57783">
    <property type="entry name" value="Zinc beta-ribbon"/>
    <property type="match status" value="1"/>
</dbReference>
<evidence type="ECO:0000256" key="3">
    <source>
        <dbReference type="ARBA" id="ARBA00022679"/>
    </source>
</evidence>
<evidence type="ECO:0000256" key="9">
    <source>
        <dbReference type="ARBA" id="ARBA00022842"/>
    </source>
</evidence>
<keyword evidence="9" id="KW-0460">Magnesium</keyword>
<name>A0A077LCG1_9BACT</name>
<dbReference type="InterPro" id="IPR034151">
    <property type="entry name" value="TOPRIM_DnaG_bac"/>
</dbReference>
<dbReference type="InterPro" id="IPR006295">
    <property type="entry name" value="DNA_primase_DnaG"/>
</dbReference>
<keyword evidence="7 12" id="KW-0863">Zinc-finger</keyword>
<dbReference type="InterPro" id="IPR030846">
    <property type="entry name" value="DnaG_bac"/>
</dbReference>
<evidence type="ECO:0000256" key="12">
    <source>
        <dbReference type="HAMAP-Rule" id="MF_00974"/>
    </source>
</evidence>
<keyword evidence="5 12" id="KW-0235">DNA replication</keyword>
<comment type="catalytic activity">
    <reaction evidence="12">
        <text>ssDNA + n NTP = ssDNA/pppN(pN)n-1 hybrid + (n-1) diphosphate.</text>
        <dbReference type="EC" id="2.7.7.101"/>
    </reaction>
</comment>
<evidence type="ECO:0000256" key="6">
    <source>
        <dbReference type="ARBA" id="ARBA00022723"/>
    </source>
</evidence>
<dbReference type="Gene3D" id="3.90.580.10">
    <property type="entry name" value="Zinc finger, CHC2-type domain"/>
    <property type="match status" value="1"/>
</dbReference>
<dbReference type="Pfam" id="PF13662">
    <property type="entry name" value="Toprim_4"/>
    <property type="match status" value="1"/>
</dbReference>
<dbReference type="InterPro" id="IPR006171">
    <property type="entry name" value="TOPRIM_dom"/>
</dbReference>
<feature type="domain" description="Toprim" evidence="13">
    <location>
        <begin position="253"/>
        <end position="336"/>
    </location>
</feature>
<evidence type="ECO:0000256" key="5">
    <source>
        <dbReference type="ARBA" id="ARBA00022705"/>
    </source>
</evidence>
<dbReference type="GO" id="GO:0003677">
    <property type="term" value="F:DNA binding"/>
    <property type="evidence" value="ECO:0007669"/>
    <property type="project" value="UniProtKB-KW"/>
</dbReference>
<evidence type="ECO:0000256" key="7">
    <source>
        <dbReference type="ARBA" id="ARBA00022771"/>
    </source>
</evidence>
<dbReference type="PANTHER" id="PTHR30313:SF2">
    <property type="entry name" value="DNA PRIMASE"/>
    <property type="match status" value="1"/>
</dbReference>
<evidence type="ECO:0000313" key="14">
    <source>
        <dbReference type="EMBL" id="BAP39774.1"/>
    </source>
</evidence>
<protein>
    <recommendedName>
        <fullName evidence="12">DNA primase</fullName>
        <ecNumber evidence="12">2.7.7.101</ecNumber>
    </recommendedName>
</protein>
<dbReference type="InterPro" id="IPR050219">
    <property type="entry name" value="DnaG_primase"/>
</dbReference>
<dbReference type="AlphaFoldDB" id="A0A077LCG1"/>